<dbReference type="RefSeq" id="WP_160770939.1">
    <property type="nucleotide sequence ID" value="NZ_WTYV01000002.1"/>
</dbReference>
<accession>A0A844YVN8</accession>
<feature type="domain" description="SnoaL-like" evidence="1">
    <location>
        <begin position="4"/>
        <end position="138"/>
    </location>
</feature>
<organism evidence="2 3">
    <name type="scientific">Alteraurantiacibacter buctensis</name>
    <dbReference type="NCBI Taxonomy" id="1503981"/>
    <lineage>
        <taxon>Bacteria</taxon>
        <taxon>Pseudomonadati</taxon>
        <taxon>Pseudomonadota</taxon>
        <taxon>Alphaproteobacteria</taxon>
        <taxon>Sphingomonadales</taxon>
        <taxon>Erythrobacteraceae</taxon>
        <taxon>Alteraurantiacibacter</taxon>
    </lineage>
</organism>
<gene>
    <name evidence="2" type="ORF">GRI99_04915</name>
</gene>
<protein>
    <recommendedName>
        <fullName evidence="1">SnoaL-like domain-containing protein</fullName>
    </recommendedName>
</protein>
<dbReference type="Gene3D" id="3.10.450.50">
    <property type="match status" value="1"/>
</dbReference>
<evidence type="ECO:0000313" key="3">
    <source>
        <dbReference type="Proteomes" id="UP000466966"/>
    </source>
</evidence>
<dbReference type="Proteomes" id="UP000466966">
    <property type="component" value="Unassembled WGS sequence"/>
</dbReference>
<name>A0A844YVN8_9SPHN</name>
<reference evidence="2 3" key="1">
    <citation type="submission" date="2019-12" db="EMBL/GenBank/DDBJ databases">
        <title>Genomic-based taxomic classification of the family Erythrobacteraceae.</title>
        <authorList>
            <person name="Xu L."/>
        </authorList>
    </citation>
    <scope>NUCLEOTIDE SEQUENCE [LARGE SCALE GENOMIC DNA]</scope>
    <source>
        <strain evidence="2 3">M0322</strain>
    </source>
</reference>
<proteinExistence type="predicted"/>
<dbReference type="InterPro" id="IPR032710">
    <property type="entry name" value="NTF2-like_dom_sf"/>
</dbReference>
<dbReference type="EMBL" id="WTYV01000002">
    <property type="protein sequence ID" value="MXO70978.1"/>
    <property type="molecule type" value="Genomic_DNA"/>
</dbReference>
<comment type="caution">
    <text evidence="2">The sequence shown here is derived from an EMBL/GenBank/DDBJ whole genome shotgun (WGS) entry which is preliminary data.</text>
</comment>
<dbReference type="InterPro" id="IPR037401">
    <property type="entry name" value="SnoaL-like"/>
</dbReference>
<keyword evidence="3" id="KW-1185">Reference proteome</keyword>
<evidence type="ECO:0000313" key="2">
    <source>
        <dbReference type="EMBL" id="MXO70978.1"/>
    </source>
</evidence>
<evidence type="ECO:0000259" key="1">
    <source>
        <dbReference type="Pfam" id="PF13577"/>
    </source>
</evidence>
<dbReference type="SUPFAM" id="SSF54427">
    <property type="entry name" value="NTF2-like"/>
    <property type="match status" value="1"/>
</dbReference>
<dbReference type="CDD" id="cd00531">
    <property type="entry name" value="NTF2_like"/>
    <property type="match status" value="1"/>
</dbReference>
<dbReference type="AlphaFoldDB" id="A0A844YVN8"/>
<dbReference type="OrthoDB" id="7510033at2"/>
<sequence length="159" mass="18542">MASYAEDRAEIENLQARYLFALDWQDPDEYAGTFTEDGVLDWAGGIVTGREAIREECHGMRAYFSGRSKGEEGVRVPRLRHFITNVVIKTKGDIGWSRSFWFEIDNDTRLRTPYVGGYGHYEDRLARVNGEWLFTFRKIWNECMADRAARYVNPVREMV</sequence>
<dbReference type="Pfam" id="PF13577">
    <property type="entry name" value="SnoaL_4"/>
    <property type="match status" value="1"/>
</dbReference>